<comment type="caution">
    <text evidence="2">The sequence shown here is derived from an EMBL/GenBank/DDBJ whole genome shotgun (WGS) entry which is preliminary data.</text>
</comment>
<organism evidence="2 3">
    <name type="scientific">Lichenibacterium ramalinae</name>
    <dbReference type="NCBI Taxonomy" id="2316527"/>
    <lineage>
        <taxon>Bacteria</taxon>
        <taxon>Pseudomonadati</taxon>
        <taxon>Pseudomonadota</taxon>
        <taxon>Alphaproteobacteria</taxon>
        <taxon>Hyphomicrobiales</taxon>
        <taxon>Lichenihabitantaceae</taxon>
        <taxon>Lichenibacterium</taxon>
    </lineage>
</organism>
<sequence length="98" mass="10685">MNAADFARSSREDAVPPPGLAPPLLALWWDGRGDWDRAHAAAAADEEGRDAAWVHAYLHRREGDAGNARYWYRRAGRPVATAPLAAEWHEIAAALLGS</sequence>
<evidence type="ECO:0000256" key="1">
    <source>
        <dbReference type="SAM" id="MobiDB-lite"/>
    </source>
</evidence>
<name>A0A4Q2R8D9_9HYPH</name>
<evidence type="ECO:0000313" key="3">
    <source>
        <dbReference type="Proteomes" id="UP000289411"/>
    </source>
</evidence>
<dbReference type="OrthoDB" id="370799at2"/>
<dbReference type="AlphaFoldDB" id="A0A4Q2R8D9"/>
<feature type="region of interest" description="Disordered" evidence="1">
    <location>
        <begin position="1"/>
        <end position="21"/>
    </location>
</feature>
<dbReference type="Proteomes" id="UP000289411">
    <property type="component" value="Unassembled WGS sequence"/>
</dbReference>
<reference evidence="2 3" key="1">
    <citation type="submission" date="2018-09" db="EMBL/GenBank/DDBJ databases">
        <authorList>
            <person name="Grouzdev D.S."/>
            <person name="Krutkina M.S."/>
        </authorList>
    </citation>
    <scope>NUCLEOTIDE SEQUENCE [LARGE SCALE GENOMIC DNA]</scope>
    <source>
        <strain evidence="2 3">RmlP001</strain>
    </source>
</reference>
<gene>
    <name evidence="2" type="ORF">D3272_22920</name>
</gene>
<evidence type="ECO:0000313" key="2">
    <source>
        <dbReference type="EMBL" id="RYB02023.1"/>
    </source>
</evidence>
<reference evidence="2 3" key="2">
    <citation type="submission" date="2019-02" db="EMBL/GenBank/DDBJ databases">
        <title>'Lichenibacterium ramalinii' gen. nov. sp. nov., 'Lichenibacterium minor' gen. nov. sp. nov.</title>
        <authorList>
            <person name="Pankratov T."/>
        </authorList>
    </citation>
    <scope>NUCLEOTIDE SEQUENCE [LARGE SCALE GENOMIC DNA]</scope>
    <source>
        <strain evidence="2 3">RmlP001</strain>
    </source>
</reference>
<dbReference type="RefSeq" id="WP_129221543.1">
    <property type="nucleotide sequence ID" value="NZ_QYBC01000024.1"/>
</dbReference>
<proteinExistence type="predicted"/>
<dbReference type="EMBL" id="QYBC01000024">
    <property type="protein sequence ID" value="RYB02023.1"/>
    <property type="molecule type" value="Genomic_DNA"/>
</dbReference>
<keyword evidence="3" id="KW-1185">Reference proteome</keyword>
<accession>A0A4Q2R8D9</accession>
<protein>
    <submittedName>
        <fullName evidence="2">Uncharacterized protein</fullName>
    </submittedName>
</protein>